<dbReference type="PANTHER" id="PTHR30561">
    <property type="entry name" value="SMR FAMILY PROTON-DEPENDENT DRUG EFFLUX TRANSPORTER SUGE"/>
    <property type="match status" value="1"/>
</dbReference>
<evidence type="ECO:0000256" key="3">
    <source>
        <dbReference type="ARBA" id="ARBA00022475"/>
    </source>
</evidence>
<dbReference type="InterPro" id="IPR045324">
    <property type="entry name" value="Small_multidrug_res"/>
</dbReference>
<dbReference type="GO" id="GO:1990961">
    <property type="term" value="P:xenobiotic detoxification by transmembrane export across the plasma membrane"/>
    <property type="evidence" value="ECO:0007669"/>
    <property type="project" value="UniProtKB-ARBA"/>
</dbReference>
<feature type="transmembrane region" description="Helical" evidence="9">
    <location>
        <begin position="84"/>
        <end position="103"/>
    </location>
</feature>
<evidence type="ECO:0000313" key="11">
    <source>
        <dbReference type="Proteomes" id="UP000190460"/>
    </source>
</evidence>
<dbReference type="GO" id="GO:0015220">
    <property type="term" value="F:choline transmembrane transporter activity"/>
    <property type="evidence" value="ECO:0007669"/>
    <property type="project" value="TreeGrafter"/>
</dbReference>
<dbReference type="GO" id="GO:0015297">
    <property type="term" value="F:antiporter activity"/>
    <property type="evidence" value="ECO:0007669"/>
    <property type="project" value="TreeGrafter"/>
</dbReference>
<evidence type="ECO:0000256" key="4">
    <source>
        <dbReference type="ARBA" id="ARBA00022692"/>
    </source>
</evidence>
<keyword evidence="11" id="KW-1185">Reference proteome</keyword>
<keyword evidence="2" id="KW-0813">Transport</keyword>
<dbReference type="GO" id="GO:0031460">
    <property type="term" value="P:glycine betaine transport"/>
    <property type="evidence" value="ECO:0007669"/>
    <property type="project" value="TreeGrafter"/>
</dbReference>
<dbReference type="GO" id="GO:0015199">
    <property type="term" value="F:amino-acid betaine transmembrane transporter activity"/>
    <property type="evidence" value="ECO:0007669"/>
    <property type="project" value="TreeGrafter"/>
</dbReference>
<dbReference type="OrthoDB" id="9808638at2"/>
<dbReference type="EMBL" id="FUYB01000007">
    <property type="protein sequence ID" value="SKA78182.1"/>
    <property type="molecule type" value="Genomic_DNA"/>
</dbReference>
<evidence type="ECO:0000256" key="7">
    <source>
        <dbReference type="ARBA" id="ARBA00038032"/>
    </source>
</evidence>
<gene>
    <name evidence="10" type="ORF">SAMN02745130_01838</name>
</gene>
<name>A0A1T4WLH5_9GAMM</name>
<comment type="similarity">
    <text evidence="7 8">Belongs to the drug/metabolite transporter (DMT) superfamily. Small multidrug resistance (SMR) (TC 2.A.7.1) family.</text>
</comment>
<dbReference type="SUPFAM" id="SSF103481">
    <property type="entry name" value="Multidrug resistance efflux transporter EmrE"/>
    <property type="match status" value="1"/>
</dbReference>
<protein>
    <submittedName>
        <fullName evidence="10">Small multidrug resistance pump</fullName>
    </submittedName>
</protein>
<keyword evidence="6 9" id="KW-0472">Membrane</keyword>
<evidence type="ECO:0000256" key="1">
    <source>
        <dbReference type="ARBA" id="ARBA00004651"/>
    </source>
</evidence>
<dbReference type="InterPro" id="IPR037185">
    <property type="entry name" value="EmrE-like"/>
</dbReference>
<evidence type="ECO:0000313" key="10">
    <source>
        <dbReference type="EMBL" id="SKA78182.1"/>
    </source>
</evidence>
<feature type="transmembrane region" description="Helical" evidence="9">
    <location>
        <begin position="29"/>
        <end position="50"/>
    </location>
</feature>
<organism evidence="10 11">
    <name type="scientific">Thiothrix eikelboomii</name>
    <dbReference type="NCBI Taxonomy" id="92487"/>
    <lineage>
        <taxon>Bacteria</taxon>
        <taxon>Pseudomonadati</taxon>
        <taxon>Pseudomonadota</taxon>
        <taxon>Gammaproteobacteria</taxon>
        <taxon>Thiotrichales</taxon>
        <taxon>Thiotrichaceae</taxon>
        <taxon>Thiothrix</taxon>
    </lineage>
</organism>
<comment type="subcellular location">
    <subcellularLocation>
        <location evidence="1 8">Cell membrane</location>
        <topology evidence="1 8">Multi-pass membrane protein</topology>
    </subcellularLocation>
</comment>
<dbReference type="Proteomes" id="UP000190460">
    <property type="component" value="Unassembled WGS sequence"/>
</dbReference>
<dbReference type="AlphaFoldDB" id="A0A1T4WLH5"/>
<evidence type="ECO:0000256" key="6">
    <source>
        <dbReference type="ARBA" id="ARBA00023136"/>
    </source>
</evidence>
<dbReference type="FunFam" id="1.10.3730.20:FF:000001">
    <property type="entry name" value="Quaternary ammonium compound resistance transporter SugE"/>
    <property type="match status" value="1"/>
</dbReference>
<dbReference type="GO" id="GO:0005886">
    <property type="term" value="C:plasma membrane"/>
    <property type="evidence" value="ECO:0007669"/>
    <property type="project" value="UniProtKB-SubCell"/>
</dbReference>
<dbReference type="Gene3D" id="1.10.3730.20">
    <property type="match status" value="1"/>
</dbReference>
<sequence length="109" mass="11940">MAYFYLAIAILSEVVATSALRNSAEFTKLWPTVIMIIAYGSAFYFMTLALRTIPLGITYAIWSGLGIVLISLVGVLFYHERLDLPAVIGMGLIIAGVLVINLFSKMVVH</sequence>
<feature type="transmembrane region" description="Helical" evidence="9">
    <location>
        <begin position="57"/>
        <end position="78"/>
    </location>
</feature>
<dbReference type="STRING" id="92487.SAMN02745130_01838"/>
<dbReference type="PANTHER" id="PTHR30561:SF1">
    <property type="entry name" value="MULTIDRUG TRANSPORTER EMRE"/>
    <property type="match status" value="1"/>
</dbReference>
<evidence type="ECO:0000256" key="2">
    <source>
        <dbReference type="ARBA" id="ARBA00022448"/>
    </source>
</evidence>
<keyword evidence="5 9" id="KW-1133">Transmembrane helix</keyword>
<accession>A0A1T4WLH5</accession>
<evidence type="ECO:0000256" key="9">
    <source>
        <dbReference type="SAM" id="Phobius"/>
    </source>
</evidence>
<reference evidence="10 11" key="1">
    <citation type="submission" date="2017-02" db="EMBL/GenBank/DDBJ databases">
        <authorList>
            <person name="Peterson S.W."/>
        </authorList>
    </citation>
    <scope>NUCLEOTIDE SEQUENCE [LARGE SCALE GENOMIC DNA]</scope>
    <source>
        <strain evidence="10 11">ATCC 49788</strain>
    </source>
</reference>
<evidence type="ECO:0000256" key="5">
    <source>
        <dbReference type="ARBA" id="ARBA00022989"/>
    </source>
</evidence>
<evidence type="ECO:0000256" key="8">
    <source>
        <dbReference type="RuleBase" id="RU003942"/>
    </source>
</evidence>
<keyword evidence="3" id="KW-1003">Cell membrane</keyword>
<dbReference type="InterPro" id="IPR000390">
    <property type="entry name" value="Small_drug/metabolite_transptr"/>
</dbReference>
<keyword evidence="4 8" id="KW-0812">Transmembrane</keyword>
<dbReference type="Pfam" id="PF00893">
    <property type="entry name" value="Multi_Drug_Res"/>
    <property type="match status" value="1"/>
</dbReference>
<proteinExistence type="inferred from homology"/>
<dbReference type="RefSeq" id="WP_078922303.1">
    <property type="nucleotide sequence ID" value="NZ_FUYB01000007.1"/>
</dbReference>